<evidence type="ECO:0000256" key="4">
    <source>
        <dbReference type="ARBA" id="ARBA00022448"/>
    </source>
</evidence>
<accession>A0A2G4F5W1</accession>
<feature type="transmembrane region" description="Helical" evidence="13">
    <location>
        <begin position="245"/>
        <end position="272"/>
    </location>
</feature>
<dbReference type="OrthoDB" id="271709at2"/>
<gene>
    <name evidence="14" type="ORF">CP500_002035</name>
</gene>
<keyword evidence="5" id="KW-1003">Cell membrane</keyword>
<comment type="caution">
    <text evidence="14">The sequence shown here is derived from an EMBL/GenBank/DDBJ whole genome shotgun (WGS) entry which is preliminary data.</text>
</comment>
<dbReference type="GO" id="GO:0015099">
    <property type="term" value="F:nickel cation transmembrane transporter activity"/>
    <property type="evidence" value="ECO:0007669"/>
    <property type="project" value="UniProtKB-UniRule"/>
</dbReference>
<dbReference type="RefSeq" id="WP_096828761.1">
    <property type="nucleotide sequence ID" value="NZ_NXIB02000006.1"/>
</dbReference>
<keyword evidence="4 13" id="KW-0813">Transport</keyword>
<evidence type="ECO:0000313" key="14">
    <source>
        <dbReference type="EMBL" id="PHX57081.1"/>
    </source>
</evidence>
<dbReference type="GO" id="GO:0046583">
    <property type="term" value="F:monoatomic cation efflux transmembrane transporter activity"/>
    <property type="evidence" value="ECO:0007669"/>
    <property type="project" value="TreeGrafter"/>
</dbReference>
<dbReference type="GO" id="GO:0006824">
    <property type="term" value="P:cobalt ion transport"/>
    <property type="evidence" value="ECO:0007669"/>
    <property type="project" value="UniProtKB-KW"/>
</dbReference>
<feature type="transmembrane region" description="Helical" evidence="13">
    <location>
        <begin position="460"/>
        <end position="486"/>
    </location>
</feature>
<dbReference type="InterPro" id="IPR051224">
    <property type="entry name" value="NiCoT_RcnA"/>
</dbReference>
<evidence type="ECO:0000256" key="13">
    <source>
        <dbReference type="RuleBase" id="RU362101"/>
    </source>
</evidence>
<keyword evidence="8 13" id="KW-1133">Transmembrane helix</keyword>
<feature type="transmembrane region" description="Helical" evidence="13">
    <location>
        <begin position="426"/>
        <end position="448"/>
    </location>
</feature>
<evidence type="ECO:0000256" key="10">
    <source>
        <dbReference type="ARBA" id="ARBA00023112"/>
    </source>
</evidence>
<dbReference type="GO" id="GO:0010045">
    <property type="term" value="P:response to nickel cation"/>
    <property type="evidence" value="ECO:0007669"/>
    <property type="project" value="TreeGrafter"/>
</dbReference>
<keyword evidence="9" id="KW-0406">Ion transport</keyword>
<evidence type="ECO:0000256" key="1">
    <source>
        <dbReference type="ARBA" id="ARBA00002510"/>
    </source>
</evidence>
<evidence type="ECO:0000256" key="8">
    <source>
        <dbReference type="ARBA" id="ARBA00022989"/>
    </source>
</evidence>
<dbReference type="AlphaFoldDB" id="A0A2G4F5W1"/>
<feature type="transmembrane region" description="Helical" evidence="13">
    <location>
        <begin position="284"/>
        <end position="302"/>
    </location>
</feature>
<protein>
    <recommendedName>
        <fullName evidence="13">Nickel/cobalt efflux system</fullName>
    </recommendedName>
</protein>
<dbReference type="EMBL" id="NXIB02000006">
    <property type="protein sequence ID" value="PHX57081.1"/>
    <property type="molecule type" value="Genomic_DNA"/>
</dbReference>
<dbReference type="PANTHER" id="PTHR40659">
    <property type="entry name" value="NICKEL/COBALT EFFLUX SYSTEM RCNA"/>
    <property type="match status" value="1"/>
</dbReference>
<sequence>MQNKSKRFPKHFILFFLTLSLLLTTSINPVYSHWADLSVAEIVVNDSQTEITLTFPTGLTKFADDNQDSQLQPAEVRNHQTQLEKFFSENITIKNINKIPGNISIISLEIAAKTANLIQQPNTHSTLILDYTWPAVAQIPTPNLPTSNLTSKSKFWINYHLFLPGITTASCQATIVQAGAIKSFVFTPQNREFLVAQNESIWEASWSLLLALAGAFAWGAIHAMSPGHGKTIVGAYLVGARATPLHAIFLAATTTITHTAGVFAVGGITLFASHLIDPEKLNPWLNLISGFLVALIGFKLLIERTKNRFGLKNSVFKYFKTKIVNQNWDLRTKVLTMNYDEPVNLLNRGSWEREFKPVKPKISEHYHHHGDGRVHSHLPPGADGSPVTWKSLLALGISGGLLPCPSALVMLLSASALGSVGLGMTLVVAFSLGLALVLTAIGLILVYAKGKFDKLPKQMAVVQFLPGISAMLVMLLGLGITGQAMLQILATN</sequence>
<keyword evidence="7 13" id="KW-0812">Transmembrane</keyword>
<evidence type="ECO:0000256" key="2">
    <source>
        <dbReference type="ARBA" id="ARBA00004651"/>
    </source>
</evidence>
<keyword evidence="11 13" id="KW-0472">Membrane</keyword>
<evidence type="ECO:0000313" key="15">
    <source>
        <dbReference type="Proteomes" id="UP000226442"/>
    </source>
</evidence>
<dbReference type="Pfam" id="PF03824">
    <property type="entry name" value="NicO"/>
    <property type="match status" value="1"/>
</dbReference>
<keyword evidence="15" id="KW-1185">Reference proteome</keyword>
<dbReference type="Proteomes" id="UP000226442">
    <property type="component" value="Unassembled WGS sequence"/>
</dbReference>
<comment type="subcellular location">
    <subcellularLocation>
        <location evidence="2 13">Cell membrane</location>
        <topology evidence="2 13">Multi-pass membrane protein</topology>
    </subcellularLocation>
</comment>
<feature type="transmembrane region" description="Helical" evidence="13">
    <location>
        <begin position="392"/>
        <end position="414"/>
    </location>
</feature>
<evidence type="ECO:0000256" key="12">
    <source>
        <dbReference type="ARBA" id="ARBA00023285"/>
    </source>
</evidence>
<dbReference type="GO" id="GO:0005886">
    <property type="term" value="C:plasma membrane"/>
    <property type="evidence" value="ECO:0007669"/>
    <property type="project" value="UniProtKB-SubCell"/>
</dbReference>
<reference evidence="14" key="1">
    <citation type="submission" date="2017-10" db="EMBL/GenBank/DDBJ databases">
        <title>Draft genome sequence of the planktic cyanobacteria Tychonema bourrellyi isolated from alpine lentic freshwater.</title>
        <authorList>
            <person name="Tett A."/>
            <person name="Armanini F."/>
            <person name="Asnicar F."/>
            <person name="Boscaini A."/>
            <person name="Pasolli E."/>
            <person name="Zolfo M."/>
            <person name="Donati C."/>
            <person name="Salmaso N."/>
            <person name="Segata N."/>
        </authorList>
    </citation>
    <scope>NUCLEOTIDE SEQUENCE</scope>
    <source>
        <strain evidence="14">FEM_GT703</strain>
    </source>
</reference>
<evidence type="ECO:0000256" key="11">
    <source>
        <dbReference type="ARBA" id="ARBA00023136"/>
    </source>
</evidence>
<evidence type="ECO:0000256" key="6">
    <source>
        <dbReference type="ARBA" id="ARBA00022596"/>
    </source>
</evidence>
<comment type="similarity">
    <text evidence="13">Belongs to the NiCoT transporter (TC 2.A.52) family.</text>
</comment>
<evidence type="ECO:0000256" key="7">
    <source>
        <dbReference type="ARBA" id="ARBA00022692"/>
    </source>
</evidence>
<organism evidence="14 15">
    <name type="scientific">Tychonema bourrellyi FEM_GT703</name>
    <dbReference type="NCBI Taxonomy" id="2040638"/>
    <lineage>
        <taxon>Bacteria</taxon>
        <taxon>Bacillati</taxon>
        <taxon>Cyanobacteriota</taxon>
        <taxon>Cyanophyceae</taxon>
        <taxon>Oscillatoriophycideae</taxon>
        <taxon>Oscillatoriales</taxon>
        <taxon>Microcoleaceae</taxon>
        <taxon>Tychonema</taxon>
    </lineage>
</organism>
<keyword evidence="6" id="KW-0533">Nickel</keyword>
<dbReference type="GO" id="GO:0032025">
    <property type="term" value="P:response to cobalt ion"/>
    <property type="evidence" value="ECO:0007669"/>
    <property type="project" value="TreeGrafter"/>
</dbReference>
<keyword evidence="3" id="KW-0171">Cobalt transport</keyword>
<keyword evidence="10" id="KW-0921">Nickel transport</keyword>
<proteinExistence type="inferred from homology"/>
<name>A0A2G4F5W1_9CYAN</name>
<evidence type="ECO:0000256" key="9">
    <source>
        <dbReference type="ARBA" id="ARBA00023065"/>
    </source>
</evidence>
<comment type="function">
    <text evidence="1">Efflux system for nickel and cobalt.</text>
</comment>
<dbReference type="PANTHER" id="PTHR40659:SF1">
    <property type="entry name" value="NICKEL_COBALT EFFLUX SYSTEM RCNA"/>
    <property type="match status" value="1"/>
</dbReference>
<evidence type="ECO:0000256" key="3">
    <source>
        <dbReference type="ARBA" id="ARBA00022426"/>
    </source>
</evidence>
<dbReference type="InterPro" id="IPR011541">
    <property type="entry name" value="Ni/Co_transpt_high_affinity"/>
</dbReference>
<evidence type="ECO:0000256" key="5">
    <source>
        <dbReference type="ARBA" id="ARBA00022475"/>
    </source>
</evidence>
<keyword evidence="12" id="KW-0170">Cobalt</keyword>